<dbReference type="Gene3D" id="3.40.50.2300">
    <property type="match status" value="1"/>
</dbReference>
<protein>
    <submittedName>
        <fullName evidence="3">Response regulator</fullName>
    </submittedName>
</protein>
<dbReference type="PROSITE" id="PS50110">
    <property type="entry name" value="RESPONSE_REGULATORY"/>
    <property type="match status" value="1"/>
</dbReference>
<organism evidence="3 4">
    <name type="scientific">Wenzhouxiangella limi</name>
    <dbReference type="NCBI Taxonomy" id="2707351"/>
    <lineage>
        <taxon>Bacteria</taxon>
        <taxon>Pseudomonadati</taxon>
        <taxon>Pseudomonadota</taxon>
        <taxon>Gammaproteobacteria</taxon>
        <taxon>Chromatiales</taxon>
        <taxon>Wenzhouxiangellaceae</taxon>
        <taxon>Wenzhouxiangella</taxon>
    </lineage>
</organism>
<dbReference type="RefSeq" id="WP_164211026.1">
    <property type="nucleotide sequence ID" value="NZ_JAAGSC010000040.1"/>
</dbReference>
<keyword evidence="4" id="KW-1185">Reference proteome</keyword>
<comment type="caution">
    <text evidence="3">The sequence shown here is derived from an EMBL/GenBank/DDBJ whole genome shotgun (WGS) entry which is preliminary data.</text>
</comment>
<feature type="modified residue" description="4-aspartylphosphate" evidence="1">
    <location>
        <position position="66"/>
    </location>
</feature>
<gene>
    <name evidence="3" type="ORF">G3I74_07820</name>
</gene>
<dbReference type="Proteomes" id="UP000484885">
    <property type="component" value="Unassembled WGS sequence"/>
</dbReference>
<feature type="domain" description="Response regulatory" evidence="2">
    <location>
        <begin position="5"/>
        <end position="133"/>
    </location>
</feature>
<dbReference type="Pfam" id="PF00072">
    <property type="entry name" value="Response_reg"/>
    <property type="match status" value="1"/>
</dbReference>
<dbReference type="CDD" id="cd17557">
    <property type="entry name" value="REC_Rcp-like"/>
    <property type="match status" value="1"/>
</dbReference>
<dbReference type="SMART" id="SM00448">
    <property type="entry name" value="REC"/>
    <property type="match status" value="1"/>
</dbReference>
<dbReference type="AlphaFoldDB" id="A0A845V605"/>
<proteinExistence type="predicted"/>
<keyword evidence="1" id="KW-0597">Phosphoprotein</keyword>
<reference evidence="3 4" key="1">
    <citation type="submission" date="2020-02" db="EMBL/GenBank/DDBJ databases">
        <authorList>
            <person name="Zhang X.-Y."/>
        </authorList>
    </citation>
    <scope>NUCLEOTIDE SEQUENCE [LARGE SCALE GENOMIC DNA]</scope>
    <source>
        <strain evidence="3 4">C33</strain>
    </source>
</reference>
<dbReference type="SUPFAM" id="SSF52172">
    <property type="entry name" value="CheY-like"/>
    <property type="match status" value="1"/>
</dbReference>
<accession>A0A845V605</accession>
<evidence type="ECO:0000256" key="1">
    <source>
        <dbReference type="PROSITE-ProRule" id="PRU00169"/>
    </source>
</evidence>
<evidence type="ECO:0000313" key="3">
    <source>
        <dbReference type="EMBL" id="NDY95631.1"/>
    </source>
</evidence>
<dbReference type="InterPro" id="IPR052893">
    <property type="entry name" value="TCS_response_regulator"/>
</dbReference>
<dbReference type="PANTHER" id="PTHR44520">
    <property type="entry name" value="RESPONSE REGULATOR RCP1-RELATED"/>
    <property type="match status" value="1"/>
</dbReference>
<dbReference type="EMBL" id="JAAGSC010000040">
    <property type="protein sequence ID" value="NDY95631.1"/>
    <property type="molecule type" value="Genomic_DNA"/>
</dbReference>
<evidence type="ECO:0000259" key="2">
    <source>
        <dbReference type="PROSITE" id="PS50110"/>
    </source>
</evidence>
<dbReference type="PANTHER" id="PTHR44520:SF1">
    <property type="entry name" value="TWO-COMPONENT SYSTEM REGULATORY PROTEIN"/>
    <property type="match status" value="1"/>
</dbReference>
<sequence length="150" mass="16692">MIDRKLLLVEDDPQDEALTLRALKKAGVCNWIDVVRDGQQALDYLFGEGEFTEQANEPLPAVVLLDIGLPKISGLEVLARLRENKRTRLLPVVMLTSSDEPEDRLRSYRSGANSYVRKPVGFAEFAATVAQLGVYWMATNQPGHEDGHAN</sequence>
<dbReference type="InterPro" id="IPR001789">
    <property type="entry name" value="Sig_transdc_resp-reg_receiver"/>
</dbReference>
<evidence type="ECO:0000313" key="4">
    <source>
        <dbReference type="Proteomes" id="UP000484885"/>
    </source>
</evidence>
<name>A0A845V605_9GAMM</name>
<dbReference type="GO" id="GO:0000160">
    <property type="term" value="P:phosphorelay signal transduction system"/>
    <property type="evidence" value="ECO:0007669"/>
    <property type="project" value="InterPro"/>
</dbReference>
<dbReference type="InterPro" id="IPR011006">
    <property type="entry name" value="CheY-like_superfamily"/>
</dbReference>